<dbReference type="STRING" id="590646.G3B9R5"/>
<dbReference type="HOGENOM" id="CLU_046455_1_0_1"/>
<dbReference type="eggNOG" id="ENOG502RYS8">
    <property type="taxonomic scope" value="Eukaryota"/>
</dbReference>
<dbReference type="EMBL" id="GL996527">
    <property type="protein sequence ID" value="EGV61953.1"/>
    <property type="molecule type" value="Genomic_DNA"/>
</dbReference>
<name>G3B9R5_CANTC</name>
<protein>
    <submittedName>
        <fullName evidence="1">Uncharacterized protein</fullName>
    </submittedName>
</protein>
<evidence type="ECO:0000313" key="1">
    <source>
        <dbReference type="EMBL" id="EGV61953.1"/>
    </source>
</evidence>
<dbReference type="RefSeq" id="XP_006688123.1">
    <property type="nucleotide sequence ID" value="XM_006688060.1"/>
</dbReference>
<organism evidence="2">
    <name type="scientific">Candida tenuis (strain ATCC 10573 / BCRC 21748 / CBS 615 / JCM 9827 / NBRC 10315 / NRRL Y-1498 / VKM Y-70)</name>
    <name type="common">Yeast</name>
    <name type="synonym">Yamadazyma tenuis</name>
    <dbReference type="NCBI Taxonomy" id="590646"/>
    <lineage>
        <taxon>Eukaryota</taxon>
        <taxon>Fungi</taxon>
        <taxon>Dikarya</taxon>
        <taxon>Ascomycota</taxon>
        <taxon>Saccharomycotina</taxon>
        <taxon>Pichiomycetes</taxon>
        <taxon>Debaryomycetaceae</taxon>
        <taxon>Yamadazyma</taxon>
    </lineage>
</organism>
<accession>G3B9R5</accession>
<reference evidence="1 2" key="1">
    <citation type="journal article" date="2011" name="Proc. Natl. Acad. Sci. U.S.A.">
        <title>Comparative genomics of xylose-fermenting fungi for enhanced biofuel production.</title>
        <authorList>
            <person name="Wohlbach D.J."/>
            <person name="Kuo A."/>
            <person name="Sato T.K."/>
            <person name="Potts K.M."/>
            <person name="Salamov A.A."/>
            <person name="LaButti K.M."/>
            <person name="Sun H."/>
            <person name="Clum A."/>
            <person name="Pangilinan J.L."/>
            <person name="Lindquist E.A."/>
            <person name="Lucas S."/>
            <person name="Lapidus A."/>
            <person name="Jin M."/>
            <person name="Gunawan C."/>
            <person name="Balan V."/>
            <person name="Dale B.E."/>
            <person name="Jeffries T.W."/>
            <person name="Zinkel R."/>
            <person name="Barry K.W."/>
            <person name="Grigoriev I.V."/>
            <person name="Gasch A.P."/>
        </authorList>
    </citation>
    <scope>NUCLEOTIDE SEQUENCE [LARGE SCALE GENOMIC DNA]</scope>
    <source>
        <strain evidence="2">ATCC 10573 / BCRC 21748 / CBS 615 / JCM 9827 / NBRC 10315 / NRRL Y-1498 / VKM Y-70</strain>
    </source>
</reference>
<sequence>MLPDIAFGYPLPKDAGISTFRSTRVHSLNSLLKDQSYHFQSSTGLRKIAKMSSKFFNPWNNSPTPSVEEMLSQKPNHVEFEMNQNLETSNHRDFYMDSNKSSSAFSSTSRNFSVFRPQRGSKEVPRLTNSNQNLMSKTHKSACSESLDSKRILVVKGMIPKSSCGAILTRISGGSLERAVFKDDSQSPSLELYFIFPKEAQKFFEYSQTGLFCYNGNPLQVEWASERNTEDISSFHPSIEKKLLDQISKGARRTLLFTKGTPKISKRTENHSHFPNQSVNFSPNFNIKNVIADLAPMGNIVEFTPLISGSLSFRVSFDDVRTAINIMRQWQIAGTMLNFKYSGWVLHYGKDTCEKPCLTL</sequence>
<evidence type="ECO:0000313" key="2">
    <source>
        <dbReference type="Proteomes" id="UP000000707"/>
    </source>
</evidence>
<dbReference type="OrthoDB" id="447290at2759"/>
<keyword evidence="2" id="KW-1185">Reference proteome</keyword>
<gene>
    <name evidence="1" type="ORF">CANTEDRAFT_115407</name>
</gene>
<dbReference type="KEGG" id="cten:18247854"/>
<dbReference type="GeneID" id="18247854"/>
<dbReference type="AlphaFoldDB" id="G3B9R5"/>
<dbReference type="Proteomes" id="UP000000707">
    <property type="component" value="Unassembled WGS sequence"/>
</dbReference>
<proteinExistence type="predicted"/>